<feature type="binding site" evidence="9">
    <location>
        <position position="151"/>
    </location>
    <ligand>
        <name>Zn(2+)</name>
        <dbReference type="ChEBI" id="CHEBI:29105"/>
        <note>catalytic</note>
    </ligand>
</feature>
<keyword evidence="3 9" id="KW-0479">Metal-binding</keyword>
<dbReference type="Pfam" id="PF01427">
    <property type="entry name" value="Peptidase_M15"/>
    <property type="match status" value="2"/>
</dbReference>
<dbReference type="GO" id="GO:0160237">
    <property type="term" value="F:D-Ala-D-Ala dipeptidase activity"/>
    <property type="evidence" value="ECO:0007669"/>
    <property type="project" value="UniProtKB-EC"/>
</dbReference>
<evidence type="ECO:0000256" key="6">
    <source>
        <dbReference type="ARBA" id="ARBA00022997"/>
    </source>
</evidence>
<dbReference type="Proteomes" id="UP001229244">
    <property type="component" value="Unassembled WGS sequence"/>
</dbReference>
<feature type="site" description="Transition state stabilizer" evidence="9">
    <location>
        <position position="101"/>
    </location>
</feature>
<dbReference type="HAMAP" id="MF_01924">
    <property type="entry name" value="A_A_dipeptidase"/>
    <property type="match status" value="1"/>
</dbReference>
<dbReference type="GO" id="GO:0008237">
    <property type="term" value="F:metallopeptidase activity"/>
    <property type="evidence" value="ECO:0007669"/>
    <property type="project" value="UniProtKB-KW"/>
</dbReference>
<evidence type="ECO:0000256" key="5">
    <source>
        <dbReference type="ARBA" id="ARBA00022833"/>
    </source>
</evidence>
<feature type="chain" id="PRO_5041898345" description="D-alanyl-D-alanine dipeptidase" evidence="11">
    <location>
        <begin position="28"/>
        <end position="247"/>
    </location>
</feature>
<comment type="catalytic activity">
    <reaction evidence="1 9 10">
        <text>D-alanyl-D-alanine + H2O = 2 D-alanine</text>
        <dbReference type="Rhea" id="RHEA:20661"/>
        <dbReference type="ChEBI" id="CHEBI:15377"/>
        <dbReference type="ChEBI" id="CHEBI:57416"/>
        <dbReference type="ChEBI" id="CHEBI:57822"/>
        <dbReference type="EC" id="3.4.13.22"/>
    </reaction>
</comment>
<evidence type="ECO:0000313" key="12">
    <source>
        <dbReference type="EMBL" id="MDQ0315162.1"/>
    </source>
</evidence>
<feature type="binding site" evidence="9">
    <location>
        <position position="144"/>
    </location>
    <ligand>
        <name>Zn(2+)</name>
        <dbReference type="ChEBI" id="CHEBI:29105"/>
        <note>catalytic</note>
    </ligand>
</feature>
<sequence length="247" mass="27184">MTMRRLGKRLVLALASGGLAAAGPAAAAEPLPDPFVRLADVAPEIRQDMRYASADNFTGARVPGYRAPTCILTRPAAEALAEVQERLQADGYSLIVFDCYRPEKAVAAFMDWTRSNDPGDRYFYPEIDKASIVPDGYVAERSGHSRGSTVDLAIVAAEREMPLPPRPGRCDFSSAPSTGIEFGTDYDCFSPLSATESTEVSPQAQANRRLLLDAMTDAGFKNLPEEWWHYTFQPEPFPDSYFDFDVE</sequence>
<name>A0AAE4ASI7_9HYPH</name>
<comment type="function">
    <text evidence="9 10">Catalyzes hydrolysis of the D-alanyl-D-alanine dipeptide.</text>
</comment>
<evidence type="ECO:0000256" key="7">
    <source>
        <dbReference type="ARBA" id="ARBA00023049"/>
    </source>
</evidence>
<keyword evidence="4 9" id="KW-0378">Hydrolase</keyword>
<dbReference type="GO" id="GO:0008270">
    <property type="term" value="F:zinc ion binding"/>
    <property type="evidence" value="ECO:0007669"/>
    <property type="project" value="UniProtKB-UniRule"/>
</dbReference>
<feature type="active site" description="Proton donor/acceptor" evidence="9">
    <location>
        <position position="226"/>
    </location>
</feature>
<protein>
    <recommendedName>
        <fullName evidence="9 10">D-alanyl-D-alanine dipeptidase</fullName>
        <shortName evidence="9 10">D-Ala-D-Ala dipeptidase</shortName>
        <ecNumber evidence="9 10">3.4.13.22</ecNumber>
    </recommendedName>
</protein>
<comment type="cofactor">
    <cofactor evidence="9">
        <name>Zn(2+)</name>
        <dbReference type="ChEBI" id="CHEBI:29105"/>
    </cofactor>
    <text evidence="9">Binds 1 zinc ion per subunit.</text>
</comment>
<dbReference type="AlphaFoldDB" id="A0AAE4ASI7"/>
<keyword evidence="6 9" id="KW-0224">Dipeptidase</keyword>
<keyword evidence="13" id="KW-1185">Reference proteome</keyword>
<evidence type="ECO:0000256" key="4">
    <source>
        <dbReference type="ARBA" id="ARBA00022801"/>
    </source>
</evidence>
<dbReference type="Gene3D" id="3.30.1380.10">
    <property type="match status" value="1"/>
</dbReference>
<proteinExistence type="inferred from homology"/>
<dbReference type="CDD" id="cd14817">
    <property type="entry name" value="D-Ala-D-Ala_dipeptidase_VanX"/>
    <property type="match status" value="1"/>
</dbReference>
<keyword evidence="5 9" id="KW-0862">Zinc</keyword>
<accession>A0AAE4ASI7</accession>
<reference evidence="12" key="1">
    <citation type="submission" date="2023-07" db="EMBL/GenBank/DDBJ databases">
        <title>Genomic Encyclopedia of Type Strains, Phase IV (KMG-IV): sequencing the most valuable type-strain genomes for metagenomic binning, comparative biology and taxonomic classification.</title>
        <authorList>
            <person name="Goeker M."/>
        </authorList>
    </citation>
    <scope>NUCLEOTIDE SEQUENCE</scope>
    <source>
        <strain evidence="12">DSM 21202</strain>
    </source>
</reference>
<dbReference type="InterPro" id="IPR009045">
    <property type="entry name" value="Zn_M74/Hedgehog-like"/>
</dbReference>
<dbReference type="PANTHER" id="PTHR43126">
    <property type="entry name" value="D-ALANYL-D-ALANINE DIPEPTIDASE"/>
    <property type="match status" value="1"/>
</dbReference>
<organism evidence="12 13">
    <name type="scientific">Amorphus orientalis</name>
    <dbReference type="NCBI Taxonomy" id="649198"/>
    <lineage>
        <taxon>Bacteria</taxon>
        <taxon>Pseudomonadati</taxon>
        <taxon>Pseudomonadota</taxon>
        <taxon>Alphaproteobacteria</taxon>
        <taxon>Hyphomicrobiales</taxon>
        <taxon>Amorphaceae</taxon>
        <taxon>Amorphus</taxon>
    </lineage>
</organism>
<evidence type="ECO:0000256" key="9">
    <source>
        <dbReference type="HAMAP-Rule" id="MF_01924"/>
    </source>
</evidence>
<dbReference type="GO" id="GO:0071555">
    <property type="term" value="P:cell wall organization"/>
    <property type="evidence" value="ECO:0007669"/>
    <property type="project" value="UniProtKB-KW"/>
</dbReference>
<dbReference type="InterPro" id="IPR000755">
    <property type="entry name" value="A_A_dipeptidase"/>
</dbReference>
<evidence type="ECO:0000256" key="3">
    <source>
        <dbReference type="ARBA" id="ARBA00022723"/>
    </source>
</evidence>
<evidence type="ECO:0000256" key="1">
    <source>
        <dbReference type="ARBA" id="ARBA00001362"/>
    </source>
</evidence>
<comment type="similarity">
    <text evidence="9 10">Belongs to the peptidase M15D family.</text>
</comment>
<dbReference type="PIRSF" id="PIRSF026671">
    <property type="entry name" value="AA_dipeptidase"/>
    <property type="match status" value="1"/>
</dbReference>
<evidence type="ECO:0000256" key="10">
    <source>
        <dbReference type="PIRNR" id="PIRNR026671"/>
    </source>
</evidence>
<evidence type="ECO:0000256" key="8">
    <source>
        <dbReference type="ARBA" id="ARBA00023316"/>
    </source>
</evidence>
<feature type="signal peptide" evidence="11">
    <location>
        <begin position="1"/>
        <end position="27"/>
    </location>
</feature>
<dbReference type="SUPFAM" id="SSF55166">
    <property type="entry name" value="Hedgehog/DD-peptidase"/>
    <property type="match status" value="1"/>
</dbReference>
<comment type="caution">
    <text evidence="12">The sequence shown here is derived from an EMBL/GenBank/DDBJ whole genome shotgun (WGS) entry which is preliminary data.</text>
</comment>
<evidence type="ECO:0000313" key="13">
    <source>
        <dbReference type="Proteomes" id="UP001229244"/>
    </source>
</evidence>
<evidence type="ECO:0000256" key="11">
    <source>
        <dbReference type="SAM" id="SignalP"/>
    </source>
</evidence>
<gene>
    <name evidence="9" type="primary">ddpX</name>
    <name evidence="12" type="ORF">J2S73_001619</name>
</gene>
<dbReference type="RefSeq" id="WP_306885000.1">
    <property type="nucleotide sequence ID" value="NZ_JAUSUL010000002.1"/>
</dbReference>
<keyword evidence="7 9" id="KW-0482">Metalloprotease</keyword>
<dbReference type="GO" id="GO:0006508">
    <property type="term" value="P:proteolysis"/>
    <property type="evidence" value="ECO:0007669"/>
    <property type="project" value="UniProtKB-KW"/>
</dbReference>
<dbReference type="EMBL" id="JAUSUL010000002">
    <property type="protein sequence ID" value="MDQ0315162.1"/>
    <property type="molecule type" value="Genomic_DNA"/>
</dbReference>
<keyword evidence="2 9" id="KW-0645">Protease</keyword>
<dbReference type="PANTHER" id="PTHR43126:SF1">
    <property type="entry name" value="D-ALANYL-D-ALANINE DIPEPTIDASE"/>
    <property type="match status" value="1"/>
</dbReference>
<dbReference type="EC" id="3.4.13.22" evidence="9 10"/>
<feature type="binding site" evidence="9">
    <location>
        <position position="229"/>
    </location>
    <ligand>
        <name>Zn(2+)</name>
        <dbReference type="ChEBI" id="CHEBI:29105"/>
        <note>catalytic</note>
    </ligand>
</feature>
<evidence type="ECO:0000256" key="2">
    <source>
        <dbReference type="ARBA" id="ARBA00022670"/>
    </source>
</evidence>
<keyword evidence="11" id="KW-0732">Signal</keyword>
<keyword evidence="8 10" id="KW-0961">Cell wall biogenesis/degradation</keyword>